<evidence type="ECO:0000256" key="4">
    <source>
        <dbReference type="ARBA" id="ARBA00023125"/>
    </source>
</evidence>
<keyword evidence="11" id="KW-1185">Reference proteome</keyword>
<dbReference type="Pfam" id="PF00486">
    <property type="entry name" value="Trans_reg_C"/>
    <property type="match status" value="1"/>
</dbReference>
<dbReference type="InterPro" id="IPR001789">
    <property type="entry name" value="Sig_transdc_resp-reg_receiver"/>
</dbReference>
<dbReference type="InterPro" id="IPR036388">
    <property type="entry name" value="WH-like_DNA-bd_sf"/>
</dbReference>
<organism evidence="10 11">
    <name type="scientific">Zavarzinia aquatilis</name>
    <dbReference type="NCBI Taxonomy" id="2211142"/>
    <lineage>
        <taxon>Bacteria</taxon>
        <taxon>Pseudomonadati</taxon>
        <taxon>Pseudomonadota</taxon>
        <taxon>Alphaproteobacteria</taxon>
        <taxon>Rhodospirillales</taxon>
        <taxon>Zavarziniaceae</taxon>
        <taxon>Zavarzinia</taxon>
    </lineage>
</organism>
<reference evidence="10 11" key="1">
    <citation type="submission" date="2018-05" db="EMBL/GenBank/DDBJ databases">
        <title>Zavarzinia sp. HR-AS.</title>
        <authorList>
            <person name="Lee Y."/>
            <person name="Jeon C.O."/>
        </authorList>
    </citation>
    <scope>NUCLEOTIDE SEQUENCE [LARGE SCALE GENOMIC DNA]</scope>
    <source>
        <strain evidence="10 11">HR-AS</strain>
    </source>
</reference>
<evidence type="ECO:0000259" key="9">
    <source>
        <dbReference type="PROSITE" id="PS51755"/>
    </source>
</evidence>
<feature type="domain" description="Response regulatory" evidence="8">
    <location>
        <begin position="2"/>
        <end position="116"/>
    </location>
</feature>
<dbReference type="InterPro" id="IPR039420">
    <property type="entry name" value="WalR-like"/>
</dbReference>
<dbReference type="Gene3D" id="1.10.10.10">
    <property type="entry name" value="Winged helix-like DNA-binding domain superfamily/Winged helix DNA-binding domain"/>
    <property type="match status" value="1"/>
</dbReference>
<evidence type="ECO:0000256" key="3">
    <source>
        <dbReference type="ARBA" id="ARBA00023015"/>
    </source>
</evidence>
<dbReference type="SUPFAM" id="SSF52172">
    <property type="entry name" value="CheY-like"/>
    <property type="match status" value="1"/>
</dbReference>
<dbReference type="AlphaFoldDB" id="A0A317DTA2"/>
<dbReference type="PANTHER" id="PTHR48111">
    <property type="entry name" value="REGULATOR OF RPOS"/>
    <property type="match status" value="1"/>
</dbReference>
<dbReference type="CDD" id="cd00383">
    <property type="entry name" value="trans_reg_C"/>
    <property type="match status" value="1"/>
</dbReference>
<evidence type="ECO:0000256" key="7">
    <source>
        <dbReference type="PROSITE-ProRule" id="PRU01091"/>
    </source>
</evidence>
<dbReference type="PROSITE" id="PS51755">
    <property type="entry name" value="OMPR_PHOB"/>
    <property type="match status" value="1"/>
</dbReference>
<evidence type="ECO:0000256" key="2">
    <source>
        <dbReference type="ARBA" id="ARBA00023012"/>
    </source>
</evidence>
<feature type="modified residue" description="4-aspartylphosphate" evidence="6">
    <location>
        <position position="51"/>
    </location>
</feature>
<protein>
    <submittedName>
        <fullName evidence="10">DNA-binding response regulator</fullName>
    </submittedName>
</protein>
<evidence type="ECO:0000313" key="10">
    <source>
        <dbReference type="EMBL" id="PWR17917.1"/>
    </source>
</evidence>
<dbReference type="EMBL" id="QGLE01000018">
    <property type="protein sequence ID" value="PWR17917.1"/>
    <property type="molecule type" value="Genomic_DNA"/>
</dbReference>
<evidence type="ECO:0000256" key="5">
    <source>
        <dbReference type="ARBA" id="ARBA00023163"/>
    </source>
</evidence>
<keyword evidence="4 7" id="KW-0238">DNA-binding</keyword>
<gene>
    <name evidence="10" type="ORF">DKG74_20130</name>
</gene>
<keyword evidence="2" id="KW-0902">Two-component regulatory system</keyword>
<dbReference type="GO" id="GO:0000156">
    <property type="term" value="F:phosphorelay response regulator activity"/>
    <property type="evidence" value="ECO:0007669"/>
    <property type="project" value="TreeGrafter"/>
</dbReference>
<dbReference type="RefSeq" id="WP_109907976.1">
    <property type="nucleotide sequence ID" value="NZ_QGLE01000018.1"/>
</dbReference>
<name>A0A317DTA2_9PROT</name>
<dbReference type="InterPro" id="IPR016032">
    <property type="entry name" value="Sig_transdc_resp-reg_C-effctor"/>
</dbReference>
<dbReference type="GO" id="GO:0000976">
    <property type="term" value="F:transcription cis-regulatory region binding"/>
    <property type="evidence" value="ECO:0007669"/>
    <property type="project" value="TreeGrafter"/>
</dbReference>
<feature type="domain" description="OmpR/PhoB-type" evidence="9">
    <location>
        <begin position="127"/>
        <end position="224"/>
    </location>
</feature>
<dbReference type="Proteomes" id="UP000245461">
    <property type="component" value="Unassembled WGS sequence"/>
</dbReference>
<feature type="DNA-binding region" description="OmpR/PhoB-type" evidence="7">
    <location>
        <begin position="127"/>
        <end position="224"/>
    </location>
</feature>
<dbReference type="GO" id="GO:0005829">
    <property type="term" value="C:cytosol"/>
    <property type="evidence" value="ECO:0007669"/>
    <property type="project" value="TreeGrafter"/>
</dbReference>
<dbReference type="SUPFAM" id="SSF46894">
    <property type="entry name" value="C-terminal effector domain of the bipartite response regulators"/>
    <property type="match status" value="1"/>
</dbReference>
<dbReference type="Gene3D" id="3.40.50.2300">
    <property type="match status" value="1"/>
</dbReference>
<dbReference type="SMART" id="SM00862">
    <property type="entry name" value="Trans_reg_C"/>
    <property type="match status" value="1"/>
</dbReference>
<keyword evidence="5" id="KW-0804">Transcription</keyword>
<dbReference type="PANTHER" id="PTHR48111:SF1">
    <property type="entry name" value="TWO-COMPONENT RESPONSE REGULATOR ORR33"/>
    <property type="match status" value="1"/>
</dbReference>
<evidence type="ECO:0000259" key="8">
    <source>
        <dbReference type="PROSITE" id="PS50110"/>
    </source>
</evidence>
<dbReference type="PROSITE" id="PS50110">
    <property type="entry name" value="RESPONSE_REGULATORY"/>
    <property type="match status" value="1"/>
</dbReference>
<dbReference type="InterPro" id="IPR001867">
    <property type="entry name" value="OmpR/PhoB-type_DNA-bd"/>
</dbReference>
<dbReference type="OrthoDB" id="9802426at2"/>
<dbReference type="GO" id="GO:0006355">
    <property type="term" value="P:regulation of DNA-templated transcription"/>
    <property type="evidence" value="ECO:0007669"/>
    <property type="project" value="InterPro"/>
</dbReference>
<accession>A0A317DTA2</accession>
<dbReference type="GO" id="GO:0032993">
    <property type="term" value="C:protein-DNA complex"/>
    <property type="evidence" value="ECO:0007669"/>
    <property type="project" value="TreeGrafter"/>
</dbReference>
<keyword evidence="3" id="KW-0805">Transcription regulation</keyword>
<dbReference type="Pfam" id="PF00072">
    <property type="entry name" value="Response_reg"/>
    <property type="match status" value="1"/>
</dbReference>
<keyword evidence="1 6" id="KW-0597">Phosphoprotein</keyword>
<evidence type="ECO:0000256" key="6">
    <source>
        <dbReference type="PROSITE-ProRule" id="PRU00169"/>
    </source>
</evidence>
<comment type="caution">
    <text evidence="10">The sequence shown here is derived from an EMBL/GenBank/DDBJ whole genome shotgun (WGS) entry which is preliminary data.</text>
</comment>
<sequence length="231" mass="25591">MNILIVEDDANIARHIAETIAKRGWQAEIAPTRAAGLSLVAERTFDALIVDRILPDGEGLDVLKVLREKGMLTPALALSALIDAQDRETGIELGVDDYLCKPYSERELLHRLDGLLNWSEHIGQRPGGVLRLGDVRIYLDLGSVAVRGRKLRLQTMEYEIFLVLARDAGQPVGFDRIAREGFRREFVDEGTIRVQICKLRAVLKEAGSSGRIDTVRHFGYAFVPGKAPGAH</sequence>
<evidence type="ECO:0000313" key="11">
    <source>
        <dbReference type="Proteomes" id="UP000245461"/>
    </source>
</evidence>
<dbReference type="SMART" id="SM00448">
    <property type="entry name" value="REC"/>
    <property type="match status" value="1"/>
</dbReference>
<evidence type="ECO:0000256" key="1">
    <source>
        <dbReference type="ARBA" id="ARBA00022553"/>
    </source>
</evidence>
<dbReference type="InterPro" id="IPR011006">
    <property type="entry name" value="CheY-like_superfamily"/>
</dbReference>
<proteinExistence type="predicted"/>